<name>A0AAF0R5F1_SOLVR</name>
<dbReference type="Proteomes" id="UP001234989">
    <property type="component" value="Chromosome 6"/>
</dbReference>
<dbReference type="AlphaFoldDB" id="A0AAF0R5F1"/>
<sequence length="60" mass="6928">MSIKFAGTVIPFRIQKWTHSFSPREETSIAMEWISFPSLPCQYFTRNALFSMASAVRQPT</sequence>
<evidence type="ECO:0008006" key="3">
    <source>
        <dbReference type="Google" id="ProtNLM"/>
    </source>
</evidence>
<organism evidence="1 2">
    <name type="scientific">Solanum verrucosum</name>
    <dbReference type="NCBI Taxonomy" id="315347"/>
    <lineage>
        <taxon>Eukaryota</taxon>
        <taxon>Viridiplantae</taxon>
        <taxon>Streptophyta</taxon>
        <taxon>Embryophyta</taxon>
        <taxon>Tracheophyta</taxon>
        <taxon>Spermatophyta</taxon>
        <taxon>Magnoliopsida</taxon>
        <taxon>eudicotyledons</taxon>
        <taxon>Gunneridae</taxon>
        <taxon>Pentapetalae</taxon>
        <taxon>asterids</taxon>
        <taxon>lamiids</taxon>
        <taxon>Solanales</taxon>
        <taxon>Solanaceae</taxon>
        <taxon>Solanoideae</taxon>
        <taxon>Solaneae</taxon>
        <taxon>Solanum</taxon>
    </lineage>
</organism>
<reference evidence="1" key="1">
    <citation type="submission" date="2023-08" db="EMBL/GenBank/DDBJ databases">
        <title>A de novo genome assembly of Solanum verrucosum Schlechtendal, a Mexican diploid species geographically isolated from the other diploid A-genome species in potato relatives.</title>
        <authorList>
            <person name="Hosaka K."/>
        </authorList>
    </citation>
    <scope>NUCLEOTIDE SEQUENCE</scope>
    <source>
        <tissue evidence="1">Young leaves</tissue>
    </source>
</reference>
<proteinExistence type="predicted"/>
<accession>A0AAF0R5F1</accession>
<keyword evidence="2" id="KW-1185">Reference proteome</keyword>
<evidence type="ECO:0000313" key="2">
    <source>
        <dbReference type="Proteomes" id="UP001234989"/>
    </source>
</evidence>
<dbReference type="EMBL" id="CP133617">
    <property type="protein sequence ID" value="WMV34760.1"/>
    <property type="molecule type" value="Genomic_DNA"/>
</dbReference>
<protein>
    <recommendedName>
        <fullName evidence="3">DUF4283 domain-containing protein</fullName>
    </recommendedName>
</protein>
<evidence type="ECO:0000313" key="1">
    <source>
        <dbReference type="EMBL" id="WMV34760.1"/>
    </source>
</evidence>
<gene>
    <name evidence="1" type="ORF">MTR67_028145</name>
</gene>